<dbReference type="PaxDb" id="55529-EKX31715"/>
<reference evidence="3" key="3">
    <citation type="submission" date="2016-03" db="UniProtKB">
        <authorList>
            <consortium name="EnsemblProtists"/>
        </authorList>
    </citation>
    <scope>IDENTIFICATION</scope>
</reference>
<sequence length="378" mass="42663">MLAPVMLGDRSSRPAARKVPLEFHDAKMRKRWMPNPPRPATAMAAMRSDEREEQEVLGVLNHSLLRQRGSSVTSMSPGGIRSKSAFQPSSPSVRSKNIFSASCVGMNQILAMSQDPSLVENAKNLRRHVIQGVLTLGSSARLIVEYERLRQGEILTPEMRRTNEVCEQLESMCDELRRQNFLNVTMQRLEGYVRRGSFEVYLKWFWRNEQYCVTLTSLLNSRTLPNVESLLSLLSSNWLWDDSVESHSKSLHHAERARACVWVLDGMTGLPVSTSFIKVAKVGSEEGEKRQPRIQEWFPGGSDSLPAHVLLLENKEASINCLLPFGELEIQSPRDSSQPFMVLKTPNAGHLCYGEERVGVLGRESLSDKYMFEAAADW</sequence>
<proteinExistence type="predicted"/>
<dbReference type="EMBL" id="JH993243">
    <property type="protein sequence ID" value="EKX31715.1"/>
    <property type="molecule type" value="Genomic_DNA"/>
</dbReference>
<keyword evidence="4" id="KW-1185">Reference proteome</keyword>
<evidence type="ECO:0000313" key="2">
    <source>
        <dbReference type="EMBL" id="EKX31715.1"/>
    </source>
</evidence>
<evidence type="ECO:0000313" key="4">
    <source>
        <dbReference type="Proteomes" id="UP000011087"/>
    </source>
</evidence>
<dbReference type="Proteomes" id="UP000011087">
    <property type="component" value="Unassembled WGS sequence"/>
</dbReference>
<evidence type="ECO:0000256" key="1">
    <source>
        <dbReference type="SAM" id="MobiDB-lite"/>
    </source>
</evidence>
<dbReference type="GeneID" id="17288448"/>
<feature type="region of interest" description="Disordered" evidence="1">
    <location>
        <begin position="68"/>
        <end position="93"/>
    </location>
</feature>
<dbReference type="HOGENOM" id="CLU_732470_0_0_1"/>
<reference evidence="4" key="2">
    <citation type="submission" date="2012-11" db="EMBL/GenBank/DDBJ databases">
        <authorList>
            <person name="Kuo A."/>
            <person name="Curtis B.A."/>
            <person name="Tanifuji G."/>
            <person name="Burki F."/>
            <person name="Gruber A."/>
            <person name="Irimia M."/>
            <person name="Maruyama S."/>
            <person name="Arias M.C."/>
            <person name="Ball S.G."/>
            <person name="Gile G.H."/>
            <person name="Hirakawa Y."/>
            <person name="Hopkins J.F."/>
            <person name="Rensing S.A."/>
            <person name="Schmutz J."/>
            <person name="Symeonidi A."/>
            <person name="Elias M."/>
            <person name="Eveleigh R.J."/>
            <person name="Herman E.K."/>
            <person name="Klute M.J."/>
            <person name="Nakayama T."/>
            <person name="Obornik M."/>
            <person name="Reyes-Prieto A."/>
            <person name="Armbrust E.V."/>
            <person name="Aves S.J."/>
            <person name="Beiko R.G."/>
            <person name="Coutinho P."/>
            <person name="Dacks J.B."/>
            <person name="Durnford D.G."/>
            <person name="Fast N.M."/>
            <person name="Green B.R."/>
            <person name="Grisdale C."/>
            <person name="Hempe F."/>
            <person name="Henrissat B."/>
            <person name="Hoppner M.P."/>
            <person name="Ishida K.-I."/>
            <person name="Kim E."/>
            <person name="Koreny L."/>
            <person name="Kroth P.G."/>
            <person name="Liu Y."/>
            <person name="Malik S.-B."/>
            <person name="Maier U.G."/>
            <person name="McRose D."/>
            <person name="Mock T."/>
            <person name="Neilson J.A."/>
            <person name="Onodera N.T."/>
            <person name="Poole A.M."/>
            <person name="Pritham E.J."/>
            <person name="Richards T.A."/>
            <person name="Rocap G."/>
            <person name="Roy S.W."/>
            <person name="Sarai C."/>
            <person name="Schaack S."/>
            <person name="Shirato S."/>
            <person name="Slamovits C.H."/>
            <person name="Spencer D.F."/>
            <person name="Suzuki S."/>
            <person name="Worden A.Z."/>
            <person name="Zauner S."/>
            <person name="Barry K."/>
            <person name="Bell C."/>
            <person name="Bharti A.K."/>
            <person name="Crow J.A."/>
            <person name="Grimwood J."/>
            <person name="Kramer R."/>
            <person name="Lindquist E."/>
            <person name="Lucas S."/>
            <person name="Salamov A."/>
            <person name="McFadden G.I."/>
            <person name="Lane C.E."/>
            <person name="Keeling P.J."/>
            <person name="Gray M.W."/>
            <person name="Grigoriev I.V."/>
            <person name="Archibald J.M."/>
        </authorList>
    </citation>
    <scope>NUCLEOTIDE SEQUENCE</scope>
    <source>
        <strain evidence="4">CCMP2712</strain>
    </source>
</reference>
<accession>L1I776</accession>
<dbReference type="AlphaFoldDB" id="L1I776"/>
<dbReference type="RefSeq" id="XP_005818695.1">
    <property type="nucleotide sequence ID" value="XM_005818638.1"/>
</dbReference>
<reference evidence="2 4" key="1">
    <citation type="journal article" date="2012" name="Nature">
        <title>Algal genomes reveal evolutionary mosaicism and the fate of nucleomorphs.</title>
        <authorList>
            <consortium name="DOE Joint Genome Institute"/>
            <person name="Curtis B.A."/>
            <person name="Tanifuji G."/>
            <person name="Burki F."/>
            <person name="Gruber A."/>
            <person name="Irimia M."/>
            <person name="Maruyama S."/>
            <person name="Arias M.C."/>
            <person name="Ball S.G."/>
            <person name="Gile G.H."/>
            <person name="Hirakawa Y."/>
            <person name="Hopkins J.F."/>
            <person name="Kuo A."/>
            <person name="Rensing S.A."/>
            <person name="Schmutz J."/>
            <person name="Symeonidi A."/>
            <person name="Elias M."/>
            <person name="Eveleigh R.J."/>
            <person name="Herman E.K."/>
            <person name="Klute M.J."/>
            <person name="Nakayama T."/>
            <person name="Obornik M."/>
            <person name="Reyes-Prieto A."/>
            <person name="Armbrust E.V."/>
            <person name="Aves S.J."/>
            <person name="Beiko R.G."/>
            <person name="Coutinho P."/>
            <person name="Dacks J.B."/>
            <person name="Durnford D.G."/>
            <person name="Fast N.M."/>
            <person name="Green B.R."/>
            <person name="Grisdale C.J."/>
            <person name="Hempel F."/>
            <person name="Henrissat B."/>
            <person name="Hoppner M.P."/>
            <person name="Ishida K."/>
            <person name="Kim E."/>
            <person name="Koreny L."/>
            <person name="Kroth P.G."/>
            <person name="Liu Y."/>
            <person name="Malik S.B."/>
            <person name="Maier U.G."/>
            <person name="McRose D."/>
            <person name="Mock T."/>
            <person name="Neilson J.A."/>
            <person name="Onodera N.T."/>
            <person name="Poole A.M."/>
            <person name="Pritham E.J."/>
            <person name="Richards T.A."/>
            <person name="Rocap G."/>
            <person name="Roy S.W."/>
            <person name="Sarai C."/>
            <person name="Schaack S."/>
            <person name="Shirato S."/>
            <person name="Slamovits C.H."/>
            <person name="Spencer D.F."/>
            <person name="Suzuki S."/>
            <person name="Worden A.Z."/>
            <person name="Zauner S."/>
            <person name="Barry K."/>
            <person name="Bell C."/>
            <person name="Bharti A.K."/>
            <person name="Crow J.A."/>
            <person name="Grimwood J."/>
            <person name="Kramer R."/>
            <person name="Lindquist E."/>
            <person name="Lucas S."/>
            <person name="Salamov A."/>
            <person name="McFadden G.I."/>
            <person name="Lane C.E."/>
            <person name="Keeling P.J."/>
            <person name="Gray M.W."/>
            <person name="Grigoriev I.V."/>
            <person name="Archibald J.M."/>
        </authorList>
    </citation>
    <scope>NUCLEOTIDE SEQUENCE</scope>
    <source>
        <strain evidence="2 4">CCMP2712</strain>
    </source>
</reference>
<dbReference type="KEGG" id="gtt:GUITHDRAFT_122084"/>
<organism evidence="2">
    <name type="scientific">Guillardia theta (strain CCMP2712)</name>
    <name type="common">Cryptophyte</name>
    <dbReference type="NCBI Taxonomy" id="905079"/>
    <lineage>
        <taxon>Eukaryota</taxon>
        <taxon>Cryptophyceae</taxon>
        <taxon>Pyrenomonadales</taxon>
        <taxon>Geminigeraceae</taxon>
        <taxon>Guillardia</taxon>
    </lineage>
</organism>
<feature type="compositionally biased region" description="Polar residues" evidence="1">
    <location>
        <begin position="84"/>
        <end position="93"/>
    </location>
</feature>
<evidence type="ECO:0000313" key="3">
    <source>
        <dbReference type="EnsemblProtists" id="EKX31715"/>
    </source>
</evidence>
<gene>
    <name evidence="2" type="ORF">GUITHDRAFT_122084</name>
</gene>
<name>L1I776_GUITC</name>
<dbReference type="EnsemblProtists" id="EKX31715">
    <property type="protein sequence ID" value="EKX31715"/>
    <property type="gene ID" value="GUITHDRAFT_122084"/>
</dbReference>
<protein>
    <submittedName>
        <fullName evidence="2 3">Uncharacterized protein</fullName>
    </submittedName>
</protein>